<dbReference type="PANTHER" id="PTHR23502:SF60">
    <property type="entry name" value="MAJOR FACILITATOR SUPERFAMILY (MFS) PROFILE DOMAIN-CONTAINING PROTEIN-RELATED"/>
    <property type="match status" value="1"/>
</dbReference>
<dbReference type="InterPro" id="IPR025509">
    <property type="entry name" value="DUF4396"/>
</dbReference>
<dbReference type="Proteomes" id="UP000309340">
    <property type="component" value="Unassembled WGS sequence"/>
</dbReference>
<feature type="transmembrane region" description="Helical" evidence="5">
    <location>
        <begin position="216"/>
        <end position="236"/>
    </location>
</feature>
<feature type="transmembrane region" description="Helical" evidence="5">
    <location>
        <begin position="396"/>
        <end position="419"/>
    </location>
</feature>
<dbReference type="EMBL" id="NAJQ01000985">
    <property type="protein sequence ID" value="TKA63113.1"/>
    <property type="molecule type" value="Genomic_DNA"/>
</dbReference>
<dbReference type="GO" id="GO:0016020">
    <property type="term" value="C:membrane"/>
    <property type="evidence" value="ECO:0007669"/>
    <property type="project" value="UniProtKB-SubCell"/>
</dbReference>
<dbReference type="GO" id="GO:0042908">
    <property type="term" value="P:xenobiotic transport"/>
    <property type="evidence" value="ECO:0007669"/>
    <property type="project" value="UniProtKB-ARBA"/>
</dbReference>
<feature type="transmembrane region" description="Helical" evidence="5">
    <location>
        <begin position="567"/>
        <end position="588"/>
    </location>
</feature>
<dbReference type="InterPro" id="IPR005829">
    <property type="entry name" value="Sugar_transporter_CS"/>
</dbReference>
<dbReference type="PANTHER" id="PTHR23502">
    <property type="entry name" value="MAJOR FACILITATOR SUPERFAMILY"/>
    <property type="match status" value="1"/>
</dbReference>
<protein>
    <recommendedName>
        <fullName evidence="6">Major facilitator superfamily (MFS) profile domain-containing protein</fullName>
    </recommendedName>
</protein>
<feature type="transmembrane region" description="Helical" evidence="5">
    <location>
        <begin position="469"/>
        <end position="489"/>
    </location>
</feature>
<feature type="transmembrane region" description="Helical" evidence="5">
    <location>
        <begin position="96"/>
        <end position="116"/>
    </location>
</feature>
<evidence type="ECO:0000256" key="4">
    <source>
        <dbReference type="ARBA" id="ARBA00023136"/>
    </source>
</evidence>
<feature type="transmembrane region" description="Helical" evidence="5">
    <location>
        <begin position="284"/>
        <end position="310"/>
    </location>
</feature>
<dbReference type="InterPro" id="IPR011701">
    <property type="entry name" value="MFS"/>
</dbReference>
<keyword evidence="2 5" id="KW-0812">Transmembrane</keyword>
<organism evidence="7 8">
    <name type="scientific">Friedmanniomyces simplex</name>
    <dbReference type="NCBI Taxonomy" id="329884"/>
    <lineage>
        <taxon>Eukaryota</taxon>
        <taxon>Fungi</taxon>
        <taxon>Dikarya</taxon>
        <taxon>Ascomycota</taxon>
        <taxon>Pezizomycotina</taxon>
        <taxon>Dothideomycetes</taxon>
        <taxon>Dothideomycetidae</taxon>
        <taxon>Mycosphaerellales</taxon>
        <taxon>Teratosphaeriaceae</taxon>
        <taxon>Friedmanniomyces</taxon>
    </lineage>
</organism>
<keyword evidence="4 5" id="KW-0472">Membrane</keyword>
<proteinExistence type="predicted"/>
<dbReference type="GO" id="GO:0022857">
    <property type="term" value="F:transmembrane transporter activity"/>
    <property type="evidence" value="ECO:0007669"/>
    <property type="project" value="InterPro"/>
</dbReference>
<dbReference type="InterPro" id="IPR036259">
    <property type="entry name" value="MFS_trans_sf"/>
</dbReference>
<gene>
    <name evidence="7" type="ORF">B0A55_11815</name>
</gene>
<name>A0A4U0WKY6_9PEZI</name>
<evidence type="ECO:0000256" key="2">
    <source>
        <dbReference type="ARBA" id="ARBA00022692"/>
    </source>
</evidence>
<evidence type="ECO:0000256" key="1">
    <source>
        <dbReference type="ARBA" id="ARBA00004141"/>
    </source>
</evidence>
<sequence length="642" mass="71239">MAPQCTGPANTNDILMIEKGCELPQLAIKNDDKGSDTILVTWNGEGDPSDPLNFPLHRKWTITVLISFGGLVCLMSSTMLAPALVDIAHDLDISQASANMTLSIFVLAFAFGPMVLAPMAEVFGRRNVWLASSLWYAAFNMLSGFSHNNGLLLASRLLAGLGSSVEFATSQPVLGDCWRADQRGQWFAIATFIPLLGPAIGPIVGGLITNSIGWRWIFWVLSIFDTLLIIFAYFLFPETYGQVLLARKAAKLTRQTGNRHVTEYTTHSQPLRLKLKNGFLRPGFLLLTQPVVQLVGLFMAFNYGTLFFVLSSYATLWTANYNESVATSGLHYLAFVVGYTLAAQGGARLTDRLWQHFKAKADGQTAPEYRVPPMLPGTLLIPAGLLWYGWAAQAHAHWPLVDAGAAVFGCGIILSTQAMQQYIMESYKEYVASAAAASQFLRSIFGFCFPLFAPALYTRLGYGLGNTTIATVFMVLGIPAPFVLWFYGAQLRAKGRAVKTLRIMSQKLSAQIESLDVDMVKDLRMGDRPSNFAFAVAFGIVFQYFSIAPMVGEYGPKTLWRSAKADFLSLMFFEIGLFGWMAIFQIAVFKWRLEMDTVTYWWMMQVSLILQPYLHIGMFFGHWTGIPINWWLIKAGIKEPCA</sequence>
<dbReference type="Gene3D" id="1.20.1250.20">
    <property type="entry name" value="MFS general substrate transporter like domains"/>
    <property type="match status" value="1"/>
</dbReference>
<keyword evidence="8" id="KW-1185">Reference proteome</keyword>
<feature type="transmembrane region" description="Helical" evidence="5">
    <location>
        <begin position="62"/>
        <end position="84"/>
    </location>
</feature>
<feature type="transmembrane region" description="Helical" evidence="5">
    <location>
        <begin position="330"/>
        <end position="350"/>
    </location>
</feature>
<feature type="transmembrane region" description="Helical" evidence="5">
    <location>
        <begin position="128"/>
        <end position="147"/>
    </location>
</feature>
<dbReference type="PROSITE" id="PS50850">
    <property type="entry name" value="MFS"/>
    <property type="match status" value="1"/>
</dbReference>
<comment type="subcellular location">
    <subcellularLocation>
        <location evidence="1">Membrane</location>
        <topology evidence="1">Multi-pass membrane protein</topology>
    </subcellularLocation>
</comment>
<dbReference type="GO" id="GO:0140115">
    <property type="term" value="P:export across plasma membrane"/>
    <property type="evidence" value="ECO:0007669"/>
    <property type="project" value="UniProtKB-ARBA"/>
</dbReference>
<feature type="transmembrane region" description="Helical" evidence="5">
    <location>
        <begin position="186"/>
        <end position="204"/>
    </location>
</feature>
<comment type="caution">
    <text evidence="7">The sequence shown here is derived from an EMBL/GenBank/DDBJ whole genome shotgun (WGS) entry which is preliminary data.</text>
</comment>
<feature type="transmembrane region" description="Helical" evidence="5">
    <location>
        <begin position="600"/>
        <end position="623"/>
    </location>
</feature>
<reference evidence="7 8" key="1">
    <citation type="submission" date="2017-03" db="EMBL/GenBank/DDBJ databases">
        <title>Genomes of endolithic fungi from Antarctica.</title>
        <authorList>
            <person name="Coleine C."/>
            <person name="Masonjones S."/>
            <person name="Stajich J.E."/>
        </authorList>
    </citation>
    <scope>NUCLEOTIDE SEQUENCE [LARGE SCALE GENOMIC DNA]</scope>
    <source>
        <strain evidence="7 8">CCFEE 5184</strain>
    </source>
</reference>
<evidence type="ECO:0000313" key="8">
    <source>
        <dbReference type="Proteomes" id="UP000309340"/>
    </source>
</evidence>
<dbReference type="InterPro" id="IPR020846">
    <property type="entry name" value="MFS_dom"/>
</dbReference>
<feature type="transmembrane region" description="Helical" evidence="5">
    <location>
        <begin position="440"/>
        <end position="457"/>
    </location>
</feature>
<dbReference type="OrthoDB" id="6770063at2759"/>
<keyword evidence="3 5" id="KW-1133">Transmembrane helix</keyword>
<dbReference type="Pfam" id="PF14342">
    <property type="entry name" value="DUF4396"/>
    <property type="match status" value="1"/>
</dbReference>
<dbReference type="SUPFAM" id="SSF103473">
    <property type="entry name" value="MFS general substrate transporter"/>
    <property type="match status" value="1"/>
</dbReference>
<dbReference type="PROSITE" id="PS00216">
    <property type="entry name" value="SUGAR_TRANSPORT_1"/>
    <property type="match status" value="1"/>
</dbReference>
<dbReference type="Pfam" id="PF07690">
    <property type="entry name" value="MFS_1"/>
    <property type="match status" value="1"/>
</dbReference>
<dbReference type="AlphaFoldDB" id="A0A4U0WKY6"/>
<accession>A0A4U0WKY6</accession>
<dbReference type="CDD" id="cd17323">
    <property type="entry name" value="MFS_Tpo1_MDR_like"/>
    <property type="match status" value="1"/>
</dbReference>
<dbReference type="STRING" id="329884.A0A4U0WKY6"/>
<evidence type="ECO:0000256" key="5">
    <source>
        <dbReference type="SAM" id="Phobius"/>
    </source>
</evidence>
<feature type="transmembrane region" description="Helical" evidence="5">
    <location>
        <begin position="529"/>
        <end position="547"/>
    </location>
</feature>
<evidence type="ECO:0000259" key="6">
    <source>
        <dbReference type="PROSITE" id="PS50850"/>
    </source>
</evidence>
<evidence type="ECO:0000256" key="3">
    <source>
        <dbReference type="ARBA" id="ARBA00022989"/>
    </source>
</evidence>
<evidence type="ECO:0000313" key="7">
    <source>
        <dbReference type="EMBL" id="TKA63113.1"/>
    </source>
</evidence>
<feature type="domain" description="Major facilitator superfamily (MFS) profile" evidence="6">
    <location>
        <begin position="62"/>
        <end position="492"/>
    </location>
</feature>